<evidence type="ECO:0000313" key="1">
    <source>
        <dbReference type="EMBL" id="MBW6400016.1"/>
    </source>
</evidence>
<organism evidence="1 2">
    <name type="scientific">Roseomonas alba</name>
    <dbReference type="NCBI Taxonomy" id="2846776"/>
    <lineage>
        <taxon>Bacteria</taxon>
        <taxon>Pseudomonadati</taxon>
        <taxon>Pseudomonadota</taxon>
        <taxon>Alphaproteobacteria</taxon>
        <taxon>Acetobacterales</taxon>
        <taxon>Roseomonadaceae</taxon>
        <taxon>Roseomonas</taxon>
    </lineage>
</organism>
<name>A0ABS7ACI4_9PROT</name>
<dbReference type="RefSeq" id="WP_219764632.1">
    <property type="nucleotide sequence ID" value="NZ_JAHYBZ010000007.1"/>
</dbReference>
<evidence type="ECO:0000313" key="2">
    <source>
        <dbReference type="Proteomes" id="UP001196565"/>
    </source>
</evidence>
<dbReference type="EMBL" id="JAHYBZ010000007">
    <property type="protein sequence ID" value="MBW6400016.1"/>
    <property type="molecule type" value="Genomic_DNA"/>
</dbReference>
<dbReference type="Proteomes" id="UP001196565">
    <property type="component" value="Unassembled WGS sequence"/>
</dbReference>
<sequence>MALRLPPDQPPEPPTIAELVRRAYDLPADHTAFVTRLLAAPGLTGDALLRVADAAQEAAEALGGLVRGDAEERVWRDMATLLRDAAPRFPHPPRVPLTAEEADASIRRRAIAAGLTTATGDPDR</sequence>
<gene>
    <name evidence="1" type="ORF">KPL78_19300</name>
</gene>
<protein>
    <submittedName>
        <fullName evidence="1">Uncharacterized protein</fullName>
    </submittedName>
</protein>
<accession>A0ABS7ACI4</accession>
<comment type="caution">
    <text evidence="1">The sequence shown here is derived from an EMBL/GenBank/DDBJ whole genome shotgun (WGS) entry which is preliminary data.</text>
</comment>
<keyword evidence="2" id="KW-1185">Reference proteome</keyword>
<proteinExistence type="predicted"/>
<reference evidence="1 2" key="1">
    <citation type="submission" date="2021-07" db="EMBL/GenBank/DDBJ databases">
        <authorList>
            <person name="So Y."/>
        </authorList>
    </citation>
    <scope>NUCLEOTIDE SEQUENCE [LARGE SCALE GENOMIC DNA]</scope>
    <source>
        <strain evidence="1 2">HJA6</strain>
    </source>
</reference>